<dbReference type="GO" id="GO:0008270">
    <property type="term" value="F:zinc ion binding"/>
    <property type="evidence" value="ECO:0007669"/>
    <property type="project" value="InterPro"/>
</dbReference>
<dbReference type="InterPro" id="IPR046848">
    <property type="entry name" value="E_motif"/>
</dbReference>
<dbReference type="InterPro" id="IPR032867">
    <property type="entry name" value="DYW_dom"/>
</dbReference>
<proteinExistence type="inferred from homology"/>
<evidence type="ECO:0000313" key="5">
    <source>
        <dbReference type="EMBL" id="RHN52073.1"/>
    </source>
</evidence>
<dbReference type="Pfam" id="PF13041">
    <property type="entry name" value="PPR_2"/>
    <property type="match status" value="1"/>
</dbReference>
<dbReference type="GO" id="GO:0009451">
    <property type="term" value="P:RNA modification"/>
    <property type="evidence" value="ECO:0007669"/>
    <property type="project" value="InterPro"/>
</dbReference>
<evidence type="ECO:0000259" key="4">
    <source>
        <dbReference type="Pfam" id="PF14432"/>
    </source>
</evidence>
<dbReference type="NCBIfam" id="TIGR00756">
    <property type="entry name" value="PPR"/>
    <property type="match status" value="1"/>
</dbReference>
<keyword evidence="2" id="KW-0677">Repeat</keyword>
<comment type="similarity">
    <text evidence="1">Belongs to the PPR family. PCMP-H subfamily.</text>
</comment>
<dbReference type="Pfam" id="PF14432">
    <property type="entry name" value="DYW_deaminase"/>
    <property type="match status" value="1"/>
</dbReference>
<feature type="domain" description="DYW" evidence="4">
    <location>
        <begin position="218"/>
        <end position="311"/>
    </location>
</feature>
<comment type="caution">
    <text evidence="5">The sequence shown here is derived from an EMBL/GenBank/DDBJ whole genome shotgun (WGS) entry which is preliminary data.</text>
</comment>
<dbReference type="InterPro" id="IPR046960">
    <property type="entry name" value="PPR_At4g14850-like_plant"/>
</dbReference>
<dbReference type="FunFam" id="1.25.40.10:FF:000184">
    <property type="entry name" value="Pentatricopeptide repeat-containing protein, chloroplastic"/>
    <property type="match status" value="1"/>
</dbReference>
<sequence>MNDRLLASLIDMYAKCGEIDSASSVFHEHKVKRKVWPWNAMIGGFAMHGKPEEAISLFEQMKVERVSPNKVTFIALLNACSHGYMIKEGKSYFELMSSDYGINPEIEHYGCMVDLLSRSELLKEAEEMILSMPMAPDVAIWGALLNACRIYKDMERGYRIGRIIKEIDPNHIGCNVLLGNIYSTSGRWNEARILRERNEIREIYSFLEEMIRKLKIAGYVPELGEVLLDFDDEEDKETTLSVHSEKLAIAFGLMNTAPGTPICIVKNLRVCGDCHEAIKFISKVYDRVIIVRDRMRYHHFKDGVCSCKDYW</sequence>
<organism evidence="5">
    <name type="scientific">Medicago truncatula</name>
    <name type="common">Barrel medic</name>
    <name type="synonym">Medicago tribuloides</name>
    <dbReference type="NCBI Taxonomy" id="3880"/>
    <lineage>
        <taxon>Eukaryota</taxon>
        <taxon>Viridiplantae</taxon>
        <taxon>Streptophyta</taxon>
        <taxon>Embryophyta</taxon>
        <taxon>Tracheophyta</taxon>
        <taxon>Spermatophyta</taxon>
        <taxon>Magnoliopsida</taxon>
        <taxon>eudicotyledons</taxon>
        <taxon>Gunneridae</taxon>
        <taxon>Pentapetalae</taxon>
        <taxon>rosids</taxon>
        <taxon>fabids</taxon>
        <taxon>Fabales</taxon>
        <taxon>Fabaceae</taxon>
        <taxon>Papilionoideae</taxon>
        <taxon>50 kb inversion clade</taxon>
        <taxon>NPAAA clade</taxon>
        <taxon>Hologalegina</taxon>
        <taxon>IRL clade</taxon>
        <taxon>Trifolieae</taxon>
        <taxon>Medicago</taxon>
    </lineage>
</organism>
<dbReference type="GO" id="GO:0003723">
    <property type="term" value="F:RNA binding"/>
    <property type="evidence" value="ECO:0007669"/>
    <property type="project" value="InterPro"/>
</dbReference>
<dbReference type="Pfam" id="PF20431">
    <property type="entry name" value="E_motif"/>
    <property type="match status" value="1"/>
</dbReference>
<dbReference type="Proteomes" id="UP000265566">
    <property type="component" value="Chromosome 6"/>
</dbReference>
<dbReference type="Gramene" id="rna36691">
    <property type="protein sequence ID" value="RHN52073.1"/>
    <property type="gene ID" value="gene36691"/>
</dbReference>
<dbReference type="PROSITE" id="PS51375">
    <property type="entry name" value="PPR"/>
    <property type="match status" value="1"/>
</dbReference>
<dbReference type="EMBL" id="PSQE01000006">
    <property type="protein sequence ID" value="RHN52073.1"/>
    <property type="molecule type" value="Genomic_DNA"/>
</dbReference>
<dbReference type="Gene3D" id="1.25.40.10">
    <property type="entry name" value="Tetratricopeptide repeat domain"/>
    <property type="match status" value="1"/>
</dbReference>
<dbReference type="InterPro" id="IPR011990">
    <property type="entry name" value="TPR-like_helical_dom_sf"/>
</dbReference>
<dbReference type="PANTHER" id="PTHR47926">
    <property type="entry name" value="PENTATRICOPEPTIDE REPEAT-CONTAINING PROTEIN"/>
    <property type="match status" value="1"/>
</dbReference>
<evidence type="ECO:0000256" key="2">
    <source>
        <dbReference type="ARBA" id="ARBA00022737"/>
    </source>
</evidence>
<dbReference type="Pfam" id="PF01535">
    <property type="entry name" value="PPR"/>
    <property type="match status" value="2"/>
</dbReference>
<accession>A0A396HHL6</accession>
<dbReference type="AlphaFoldDB" id="A0A396HHL6"/>
<name>A0A396HHL6_MEDTR</name>
<feature type="repeat" description="PPR" evidence="3">
    <location>
        <begin position="34"/>
        <end position="68"/>
    </location>
</feature>
<reference evidence="5" key="1">
    <citation type="journal article" date="2018" name="Nat. Plants">
        <title>Whole-genome landscape of Medicago truncatula symbiotic genes.</title>
        <authorList>
            <person name="Pecrix Y."/>
            <person name="Gamas P."/>
            <person name="Carrere S."/>
        </authorList>
    </citation>
    <scope>NUCLEOTIDE SEQUENCE</scope>
    <source>
        <tissue evidence="5">Leaves</tissue>
    </source>
</reference>
<evidence type="ECO:0000256" key="3">
    <source>
        <dbReference type="PROSITE-ProRule" id="PRU00708"/>
    </source>
</evidence>
<gene>
    <name evidence="5" type="ORF">MtrunA17_Chr6g0476401</name>
</gene>
<dbReference type="InterPro" id="IPR002885">
    <property type="entry name" value="PPR_rpt"/>
</dbReference>
<protein>
    <submittedName>
        <fullName evidence="5">Putative tetratricopeptide-like helical domain, DYW domain-containing protein</fullName>
    </submittedName>
</protein>
<evidence type="ECO:0000256" key="1">
    <source>
        <dbReference type="ARBA" id="ARBA00006643"/>
    </source>
</evidence>